<accession>A0A0A9CLV3</accession>
<organism evidence="2">
    <name type="scientific">Arundo donax</name>
    <name type="common">Giant reed</name>
    <name type="synonym">Donax arundinaceus</name>
    <dbReference type="NCBI Taxonomy" id="35708"/>
    <lineage>
        <taxon>Eukaryota</taxon>
        <taxon>Viridiplantae</taxon>
        <taxon>Streptophyta</taxon>
        <taxon>Embryophyta</taxon>
        <taxon>Tracheophyta</taxon>
        <taxon>Spermatophyta</taxon>
        <taxon>Magnoliopsida</taxon>
        <taxon>Liliopsida</taxon>
        <taxon>Poales</taxon>
        <taxon>Poaceae</taxon>
        <taxon>PACMAD clade</taxon>
        <taxon>Arundinoideae</taxon>
        <taxon>Arundineae</taxon>
        <taxon>Arundo</taxon>
    </lineage>
</organism>
<proteinExistence type="predicted"/>
<evidence type="ECO:0000256" key="1">
    <source>
        <dbReference type="SAM" id="Phobius"/>
    </source>
</evidence>
<feature type="transmembrane region" description="Helical" evidence="1">
    <location>
        <begin position="17"/>
        <end position="35"/>
    </location>
</feature>
<reference evidence="2" key="2">
    <citation type="journal article" date="2015" name="Data Brief">
        <title>Shoot transcriptome of the giant reed, Arundo donax.</title>
        <authorList>
            <person name="Barrero R.A."/>
            <person name="Guerrero F.D."/>
            <person name="Moolhuijzen P."/>
            <person name="Goolsby J.A."/>
            <person name="Tidwell J."/>
            <person name="Bellgard S.E."/>
            <person name="Bellgard M.I."/>
        </authorList>
    </citation>
    <scope>NUCLEOTIDE SEQUENCE</scope>
    <source>
        <tissue evidence="2">Shoot tissue taken approximately 20 cm above the soil surface</tissue>
    </source>
</reference>
<feature type="transmembrane region" description="Helical" evidence="1">
    <location>
        <begin position="82"/>
        <end position="99"/>
    </location>
</feature>
<evidence type="ECO:0008006" key="3">
    <source>
        <dbReference type="Google" id="ProtNLM"/>
    </source>
</evidence>
<evidence type="ECO:0000313" key="2">
    <source>
        <dbReference type="EMBL" id="JAD77274.1"/>
    </source>
</evidence>
<protein>
    <recommendedName>
        <fullName evidence="3">Transmembrane protein</fullName>
    </recommendedName>
</protein>
<keyword evidence="1" id="KW-0812">Transmembrane</keyword>
<keyword evidence="1" id="KW-0472">Membrane</keyword>
<keyword evidence="1" id="KW-1133">Transmembrane helix</keyword>
<reference evidence="2" key="1">
    <citation type="submission" date="2014-09" db="EMBL/GenBank/DDBJ databases">
        <authorList>
            <person name="Magalhaes I.L.F."/>
            <person name="Oliveira U."/>
            <person name="Santos F.R."/>
            <person name="Vidigal T.H.D.A."/>
            <person name="Brescovit A.D."/>
            <person name="Santos A.J."/>
        </authorList>
    </citation>
    <scope>NUCLEOTIDE SEQUENCE</scope>
    <source>
        <tissue evidence="2">Shoot tissue taken approximately 20 cm above the soil surface</tissue>
    </source>
</reference>
<name>A0A0A9CLV3_ARUDO</name>
<sequence>MMEVPQSVLGTNWIEEILLVQGTNLLVLIILICFLKNQKKISILREPVDIQIPGTSMKTPNLRMSMSDMIFTTIQVNQTKKIAKMAIVVIPLLLPMIGITRQLNFCGGMKLLSLDDTSLVNFLLTAKVIDVSLYLHITQEKNRTGNVWMVEGVLFLKKKNQQITTLVGIVGSMTRKDLAQLP</sequence>
<dbReference type="EMBL" id="GBRH01220621">
    <property type="protein sequence ID" value="JAD77274.1"/>
    <property type="molecule type" value="Transcribed_RNA"/>
</dbReference>
<dbReference type="AlphaFoldDB" id="A0A0A9CLV3"/>